<comment type="caution">
    <text evidence="1">The sequence shown here is derived from an EMBL/GenBank/DDBJ whole genome shotgun (WGS) entry which is preliminary data.</text>
</comment>
<protein>
    <submittedName>
        <fullName evidence="1">Uncharacterized protein</fullName>
    </submittedName>
</protein>
<sequence>MPKPSTPTKKSAPLWASALREDTLNITHFIAESDFRPYLDMCSLRSEKASILGISRAIVMCAVIQVQSEKAVVPDGGMEVENTTQRT</sequence>
<dbReference type="EMBL" id="JAVDYF010000001">
    <property type="protein sequence ID" value="MDR7353600.1"/>
    <property type="molecule type" value="Genomic_DNA"/>
</dbReference>
<gene>
    <name evidence="1" type="ORF">J2S37_000138</name>
</gene>
<accession>A0ABU2B4R2</accession>
<reference evidence="1 2" key="1">
    <citation type="submission" date="2023-07" db="EMBL/GenBank/DDBJ databases">
        <title>Sequencing the genomes of 1000 actinobacteria strains.</title>
        <authorList>
            <person name="Klenk H.-P."/>
        </authorList>
    </citation>
    <scope>NUCLEOTIDE SEQUENCE [LARGE SCALE GENOMIC DNA]</scope>
    <source>
        <strain evidence="1 2">DSM 44508</strain>
    </source>
</reference>
<dbReference type="Proteomes" id="UP001183619">
    <property type="component" value="Unassembled WGS sequence"/>
</dbReference>
<evidence type="ECO:0000313" key="1">
    <source>
        <dbReference type="EMBL" id="MDR7353600.1"/>
    </source>
</evidence>
<keyword evidence="2" id="KW-1185">Reference proteome</keyword>
<proteinExistence type="predicted"/>
<evidence type="ECO:0000313" key="2">
    <source>
        <dbReference type="Proteomes" id="UP001183619"/>
    </source>
</evidence>
<name>A0ABU2B4R2_9CORY</name>
<organism evidence="1 2">
    <name type="scientific">Corynebacterium felinum</name>
    <dbReference type="NCBI Taxonomy" id="131318"/>
    <lineage>
        <taxon>Bacteria</taxon>
        <taxon>Bacillati</taxon>
        <taxon>Actinomycetota</taxon>
        <taxon>Actinomycetes</taxon>
        <taxon>Mycobacteriales</taxon>
        <taxon>Corynebacteriaceae</taxon>
        <taxon>Corynebacterium</taxon>
    </lineage>
</organism>